<dbReference type="Pfam" id="PF00941">
    <property type="entry name" value="FAD_binding_5"/>
    <property type="match status" value="1"/>
</dbReference>
<comment type="caution">
    <text evidence="2">The sequence shown here is derived from an EMBL/GenBank/DDBJ whole genome shotgun (WGS) entry which is preliminary data.</text>
</comment>
<dbReference type="RefSeq" id="WP_067596258.1">
    <property type="nucleotide sequence ID" value="NZ_JABMCZ010000003.1"/>
</dbReference>
<dbReference type="GO" id="GO:0071949">
    <property type="term" value="F:FAD binding"/>
    <property type="evidence" value="ECO:0007669"/>
    <property type="project" value="InterPro"/>
</dbReference>
<dbReference type="InterPro" id="IPR002346">
    <property type="entry name" value="Mopterin_DH_FAD-bd"/>
</dbReference>
<dbReference type="AlphaFoldDB" id="A0A164KBA8"/>
<dbReference type="PANTHER" id="PTHR42659">
    <property type="entry name" value="XANTHINE DEHYDROGENASE SUBUNIT C-RELATED"/>
    <property type="match status" value="1"/>
</dbReference>
<gene>
    <name evidence="2" type="ORF">AWN90_40865</name>
</gene>
<feature type="domain" description="FAD-binding PCMH-type" evidence="1">
    <location>
        <begin position="1"/>
        <end position="174"/>
    </location>
</feature>
<dbReference type="STRING" id="455432.AWN90_40865"/>
<accession>A0A164KBA8</accession>
<proteinExistence type="predicted"/>
<evidence type="ECO:0000313" key="2">
    <source>
        <dbReference type="EMBL" id="KZM71225.1"/>
    </source>
</evidence>
<dbReference type="Proteomes" id="UP000076512">
    <property type="component" value="Unassembled WGS sequence"/>
</dbReference>
<dbReference type="Gene3D" id="3.30.465.10">
    <property type="match status" value="1"/>
</dbReference>
<keyword evidence="3" id="KW-1185">Reference proteome</keyword>
<dbReference type="InterPro" id="IPR016169">
    <property type="entry name" value="FAD-bd_PCMH_sub2"/>
</dbReference>
<evidence type="ECO:0000259" key="1">
    <source>
        <dbReference type="PROSITE" id="PS51387"/>
    </source>
</evidence>
<dbReference type="OrthoDB" id="3574189at2"/>
<dbReference type="PROSITE" id="PS51387">
    <property type="entry name" value="FAD_PCMH"/>
    <property type="match status" value="1"/>
</dbReference>
<dbReference type="InterPro" id="IPR036318">
    <property type="entry name" value="FAD-bd_PCMH-like_sf"/>
</dbReference>
<dbReference type="InterPro" id="IPR051312">
    <property type="entry name" value="Diverse_Substr_Oxidored"/>
</dbReference>
<dbReference type="PANTHER" id="PTHR42659:SF9">
    <property type="entry name" value="XANTHINE DEHYDROGENASE FAD-BINDING SUBUNIT XDHB-RELATED"/>
    <property type="match status" value="1"/>
</dbReference>
<dbReference type="GO" id="GO:0016491">
    <property type="term" value="F:oxidoreductase activity"/>
    <property type="evidence" value="ECO:0007669"/>
    <property type="project" value="InterPro"/>
</dbReference>
<organism evidence="2 3">
    <name type="scientific">Nocardia terpenica</name>
    <dbReference type="NCBI Taxonomy" id="455432"/>
    <lineage>
        <taxon>Bacteria</taxon>
        <taxon>Bacillati</taxon>
        <taxon>Actinomycetota</taxon>
        <taxon>Actinomycetes</taxon>
        <taxon>Mycobacteriales</taxon>
        <taxon>Nocardiaceae</taxon>
        <taxon>Nocardia</taxon>
    </lineage>
</organism>
<protein>
    <submittedName>
        <fullName evidence="2">Oxidoreductase</fullName>
    </submittedName>
</protein>
<sequence length="273" mass="28797">MDLDTITEVVRARSRADLGALEGDSAVVAGGTWLFSEPQDGVRRLVDITGLGWAPLAATDAGLEIAATCTLAELDRARLRPDWAAADLFAQAARALLASHKIRRVATVGGNICLALPAGAVLAALTALDGTAVIWARDGRDRRIPLSRFVLGPGRTVLRPGEVLRSVTVDAAKLRCRTAFRKIALAPLGRSGALVMGRRDADGTCAITLSAATVRPTVLRFPAVPPPGDLTATIMELDRAVWYDDPHGSPAWRRHVAAVLAGEVLAELSGVRP</sequence>
<dbReference type="InterPro" id="IPR016166">
    <property type="entry name" value="FAD-bd_PCMH"/>
</dbReference>
<name>A0A164KBA8_9NOCA</name>
<dbReference type="EMBL" id="LWGR01000013">
    <property type="protein sequence ID" value="KZM71225.1"/>
    <property type="molecule type" value="Genomic_DNA"/>
</dbReference>
<dbReference type="SUPFAM" id="SSF56176">
    <property type="entry name" value="FAD-binding/transporter-associated domain-like"/>
    <property type="match status" value="1"/>
</dbReference>
<reference evidence="2 3" key="1">
    <citation type="submission" date="2016-04" db="EMBL/GenBank/DDBJ databases">
        <authorList>
            <person name="Evans L.H."/>
            <person name="Alamgir A."/>
            <person name="Owens N."/>
            <person name="Weber N.D."/>
            <person name="Virtaneva K."/>
            <person name="Barbian K."/>
            <person name="Babar A."/>
            <person name="Rosenke K."/>
        </authorList>
    </citation>
    <scope>NUCLEOTIDE SEQUENCE [LARGE SCALE GENOMIC DNA]</scope>
    <source>
        <strain evidence="2 3">IFM 0406</strain>
    </source>
</reference>
<evidence type="ECO:0000313" key="3">
    <source>
        <dbReference type="Proteomes" id="UP000076512"/>
    </source>
</evidence>